<name>Q2RUZ5_RHORT</name>
<dbReference type="RefSeq" id="WP_011389004.1">
    <property type="nucleotide sequence ID" value="NC_007643.1"/>
</dbReference>
<dbReference type="eggNOG" id="COG0645">
    <property type="taxonomic scope" value="Bacteria"/>
</dbReference>
<protein>
    <submittedName>
        <fullName evidence="1">Kinase-like</fullName>
    </submittedName>
</protein>
<dbReference type="EMBL" id="CP000230">
    <property type="protein sequence ID" value="ABC22050.1"/>
    <property type="molecule type" value="Genomic_DNA"/>
</dbReference>
<dbReference type="EnsemblBacteria" id="ABC22050">
    <property type="protein sequence ID" value="ABC22050"/>
    <property type="gene ID" value="Rru_A1249"/>
</dbReference>
<dbReference type="SUPFAM" id="SSF52540">
    <property type="entry name" value="P-loop containing nucleoside triphosphate hydrolases"/>
    <property type="match status" value="1"/>
</dbReference>
<dbReference type="KEGG" id="rru:Rru_A1249"/>
<dbReference type="PATRIC" id="fig|269796.9.peg.1314"/>
<gene>
    <name evidence="1" type="ordered locus">Rru_A1249</name>
</gene>
<dbReference type="Proteomes" id="UP000001929">
    <property type="component" value="Chromosome"/>
</dbReference>
<sequence>MTAQQSALPSSARLILFAGLPGVGKTTIARALAERLGAVYLRIDTLEQEILSSGLLAPGTDIGPAGYRLACRLAADNLRLGQRVIIDSVNPLAITRQAYRAVAAEAGVDYLEVEVVCSDAEEHRRRVETRSGDIPGHILPSWRQVIERTYEPWDSQPLVLDTATLGIAAGTTEILRALGMAGGISGDSAEDSAGR</sequence>
<dbReference type="HOGENOM" id="CLU_116774_0_0_5"/>
<proteinExistence type="predicted"/>
<reference evidence="1 2" key="1">
    <citation type="journal article" date="2011" name="Stand. Genomic Sci.">
        <title>Complete genome sequence of Rhodospirillum rubrum type strain (S1).</title>
        <authorList>
            <person name="Munk A.C."/>
            <person name="Copeland A."/>
            <person name="Lucas S."/>
            <person name="Lapidus A."/>
            <person name="Del Rio T.G."/>
            <person name="Barry K."/>
            <person name="Detter J.C."/>
            <person name="Hammon N."/>
            <person name="Israni S."/>
            <person name="Pitluck S."/>
            <person name="Brettin T."/>
            <person name="Bruce D."/>
            <person name="Han C."/>
            <person name="Tapia R."/>
            <person name="Gilna P."/>
            <person name="Schmutz J."/>
            <person name="Larimer F."/>
            <person name="Land M."/>
            <person name="Kyrpides N.C."/>
            <person name="Mavromatis K."/>
            <person name="Richardson P."/>
            <person name="Rohde M."/>
            <person name="Goker M."/>
            <person name="Klenk H.P."/>
            <person name="Zhang Y."/>
            <person name="Roberts G.P."/>
            <person name="Reslewic S."/>
            <person name="Schwartz D.C."/>
        </authorList>
    </citation>
    <scope>NUCLEOTIDE SEQUENCE [LARGE SCALE GENOMIC DNA]</scope>
    <source>
        <strain evidence="2">ATCC 11170 / ATH 1.1.1 / DSM 467 / LMG 4362 / NCIMB 8255 / S1</strain>
    </source>
</reference>
<organism evidence="1 2">
    <name type="scientific">Rhodospirillum rubrum (strain ATCC 11170 / ATH 1.1.1 / DSM 467 / LMG 4362 / NCIMB 8255 / S1)</name>
    <dbReference type="NCBI Taxonomy" id="269796"/>
    <lineage>
        <taxon>Bacteria</taxon>
        <taxon>Pseudomonadati</taxon>
        <taxon>Pseudomonadota</taxon>
        <taxon>Alphaproteobacteria</taxon>
        <taxon>Rhodospirillales</taxon>
        <taxon>Rhodospirillaceae</taxon>
        <taxon>Rhodospirillum</taxon>
    </lineage>
</organism>
<keyword evidence="2" id="KW-1185">Reference proteome</keyword>
<dbReference type="Gene3D" id="3.40.50.300">
    <property type="entry name" value="P-loop containing nucleotide triphosphate hydrolases"/>
    <property type="match status" value="1"/>
</dbReference>
<dbReference type="STRING" id="269796.Rru_A1249"/>
<accession>Q2RUZ5</accession>
<dbReference type="PANTHER" id="PTHR37807">
    <property type="entry name" value="OS07G0160300 PROTEIN"/>
    <property type="match status" value="1"/>
</dbReference>
<dbReference type="PANTHER" id="PTHR37807:SF3">
    <property type="entry name" value="OS07G0160300 PROTEIN"/>
    <property type="match status" value="1"/>
</dbReference>
<evidence type="ECO:0000313" key="1">
    <source>
        <dbReference type="EMBL" id="ABC22050.1"/>
    </source>
</evidence>
<keyword evidence="1" id="KW-0418">Kinase</keyword>
<dbReference type="PhylomeDB" id="Q2RUZ5"/>
<dbReference type="Pfam" id="PF13671">
    <property type="entry name" value="AAA_33"/>
    <property type="match status" value="1"/>
</dbReference>
<keyword evidence="1" id="KW-0808">Transferase</keyword>
<evidence type="ECO:0000313" key="2">
    <source>
        <dbReference type="Proteomes" id="UP000001929"/>
    </source>
</evidence>
<dbReference type="AlphaFoldDB" id="Q2RUZ5"/>
<dbReference type="InterPro" id="IPR027417">
    <property type="entry name" value="P-loop_NTPase"/>
</dbReference>
<dbReference type="GO" id="GO:0016301">
    <property type="term" value="F:kinase activity"/>
    <property type="evidence" value="ECO:0007669"/>
    <property type="project" value="UniProtKB-KW"/>
</dbReference>